<dbReference type="PROSITE" id="PS50109">
    <property type="entry name" value="HIS_KIN"/>
    <property type="match status" value="1"/>
</dbReference>
<evidence type="ECO:0000256" key="2">
    <source>
        <dbReference type="ARBA" id="ARBA00012438"/>
    </source>
</evidence>
<dbReference type="PANTHER" id="PTHR43065">
    <property type="entry name" value="SENSOR HISTIDINE KINASE"/>
    <property type="match status" value="1"/>
</dbReference>
<feature type="domain" description="Histidine kinase" evidence="3">
    <location>
        <begin position="1"/>
        <end position="185"/>
    </location>
</feature>
<keyword evidence="5" id="KW-1185">Reference proteome</keyword>
<reference evidence="4" key="1">
    <citation type="journal article" date="2021" name="Front. Microbiol.">
        <title>Comprehensive Comparative Genomics and Phenotyping of Methylobacterium Species.</title>
        <authorList>
            <person name="Alessa O."/>
            <person name="Ogura Y."/>
            <person name="Fujitani Y."/>
            <person name="Takami H."/>
            <person name="Hayashi T."/>
            <person name="Sahin N."/>
            <person name="Tani A."/>
        </authorList>
    </citation>
    <scope>NUCLEOTIDE SEQUENCE</scope>
    <source>
        <strain evidence="4">DSM 17168</strain>
    </source>
</reference>
<reference evidence="4" key="2">
    <citation type="submission" date="2021-08" db="EMBL/GenBank/DDBJ databases">
        <authorList>
            <person name="Tani A."/>
            <person name="Ola A."/>
            <person name="Ogura Y."/>
            <person name="Katsura K."/>
            <person name="Hayashi T."/>
        </authorList>
    </citation>
    <scope>NUCLEOTIDE SEQUENCE</scope>
    <source>
        <strain evidence="4">DSM 17168</strain>
    </source>
</reference>
<dbReference type="Proteomes" id="UP001055153">
    <property type="component" value="Unassembled WGS sequence"/>
</dbReference>
<dbReference type="SUPFAM" id="SSF55874">
    <property type="entry name" value="ATPase domain of HSP90 chaperone/DNA topoisomerase II/histidine kinase"/>
    <property type="match status" value="1"/>
</dbReference>
<proteinExistence type="predicted"/>
<dbReference type="PANTHER" id="PTHR43065:SF42">
    <property type="entry name" value="TWO-COMPONENT SENSOR PPRA"/>
    <property type="match status" value="1"/>
</dbReference>
<dbReference type="InterPro" id="IPR003594">
    <property type="entry name" value="HATPase_dom"/>
</dbReference>
<dbReference type="Gene3D" id="3.30.565.10">
    <property type="entry name" value="Histidine kinase-like ATPase, C-terminal domain"/>
    <property type="match status" value="1"/>
</dbReference>
<keyword evidence="4" id="KW-0808">Transferase</keyword>
<dbReference type="GO" id="GO:0016301">
    <property type="term" value="F:kinase activity"/>
    <property type="evidence" value="ECO:0007669"/>
    <property type="project" value="UniProtKB-KW"/>
</dbReference>
<dbReference type="InterPro" id="IPR005467">
    <property type="entry name" value="His_kinase_dom"/>
</dbReference>
<gene>
    <name evidence="4" type="primary">cckA_2</name>
    <name evidence="4" type="ORF">GMJLKIPL_3991</name>
</gene>
<dbReference type="Pfam" id="PF02518">
    <property type="entry name" value="HATPase_c"/>
    <property type="match status" value="1"/>
</dbReference>
<dbReference type="PRINTS" id="PR00344">
    <property type="entry name" value="BCTRLSENSOR"/>
</dbReference>
<dbReference type="InterPro" id="IPR004358">
    <property type="entry name" value="Sig_transdc_His_kin-like_C"/>
</dbReference>
<accession>A0ABQ4SG36</accession>
<dbReference type="EC" id="2.7.13.3" evidence="2"/>
<evidence type="ECO:0000313" key="5">
    <source>
        <dbReference type="Proteomes" id="UP001055153"/>
    </source>
</evidence>
<keyword evidence="4" id="KW-0418">Kinase</keyword>
<evidence type="ECO:0000313" key="4">
    <source>
        <dbReference type="EMBL" id="GJE02047.1"/>
    </source>
</evidence>
<dbReference type="InterPro" id="IPR036890">
    <property type="entry name" value="HATPase_C_sf"/>
</dbReference>
<dbReference type="SMART" id="SM00387">
    <property type="entry name" value="HATPase_c"/>
    <property type="match status" value="1"/>
</dbReference>
<dbReference type="EMBL" id="BPQQ01000047">
    <property type="protein sequence ID" value="GJE02047.1"/>
    <property type="molecule type" value="Genomic_DNA"/>
</dbReference>
<protein>
    <recommendedName>
        <fullName evidence="2">histidine kinase</fullName>
        <ecNumber evidence="2">2.7.13.3</ecNumber>
    </recommendedName>
</protein>
<sequence length="211" mass="21316">MAAVDRAATLVRSLLAFARQQPLVPVPLDVNALVSGIAELIEGALGPSGRLDTRLAPGLGPVCADRNQLENAILNLAVNARDAMAGQGTVTIATRAVPPEEARQIPSLRDTDYVLLSVTDTGCGMAPEVAERALEPFFTTKPLGQGTGLGLSQVFGFVTQSGGHVALASAPGAGTTVSLYLPGQAAAQARTAPSGPATDPVACLGGTARPA</sequence>
<comment type="catalytic activity">
    <reaction evidence="1">
        <text>ATP + protein L-histidine = ADP + protein N-phospho-L-histidine.</text>
        <dbReference type="EC" id="2.7.13.3"/>
    </reaction>
</comment>
<comment type="caution">
    <text evidence="4">The sequence shown here is derived from an EMBL/GenBank/DDBJ whole genome shotgun (WGS) entry which is preliminary data.</text>
</comment>
<evidence type="ECO:0000256" key="1">
    <source>
        <dbReference type="ARBA" id="ARBA00000085"/>
    </source>
</evidence>
<name>A0ABQ4SG36_9HYPH</name>
<evidence type="ECO:0000259" key="3">
    <source>
        <dbReference type="PROSITE" id="PS50109"/>
    </source>
</evidence>
<organism evidence="4 5">
    <name type="scientific">Methylobacterium isbiliense</name>
    <dbReference type="NCBI Taxonomy" id="315478"/>
    <lineage>
        <taxon>Bacteria</taxon>
        <taxon>Pseudomonadati</taxon>
        <taxon>Pseudomonadota</taxon>
        <taxon>Alphaproteobacteria</taxon>
        <taxon>Hyphomicrobiales</taxon>
        <taxon>Methylobacteriaceae</taxon>
        <taxon>Methylobacterium</taxon>
    </lineage>
</organism>